<keyword evidence="4" id="KW-1185">Reference proteome</keyword>
<reference evidence="4" key="1">
    <citation type="journal article" date="2019" name="Int. J. Syst. Evol. Microbiol.">
        <title>The Global Catalogue of Microorganisms (GCM) 10K type strain sequencing project: providing services to taxonomists for standard genome sequencing and annotation.</title>
        <authorList>
            <consortium name="The Broad Institute Genomics Platform"/>
            <consortium name="The Broad Institute Genome Sequencing Center for Infectious Disease"/>
            <person name="Wu L."/>
            <person name="Ma J."/>
        </authorList>
    </citation>
    <scope>NUCLEOTIDE SEQUENCE [LARGE SCALE GENOMIC DNA]</scope>
    <source>
        <strain evidence="4">CGMCC 1.12769</strain>
    </source>
</reference>
<evidence type="ECO:0008006" key="5">
    <source>
        <dbReference type="Google" id="ProtNLM"/>
    </source>
</evidence>
<comment type="caution">
    <text evidence="3">The sequence shown here is derived from an EMBL/GenBank/DDBJ whole genome shotgun (WGS) entry which is preliminary data.</text>
</comment>
<name>A0ABQ1YNV4_9BACL</name>
<sequence>MKNMQIVMSASLLTLLLLSGCAANQANEAARNSVNTNGQNSEVDNSTTENDSKPGNSEGKLDESQMQMTNVLRSLVMMDGQEGLEITKEQANSLLPIVQEMMTSQQMTDEIKTNIVEKLSNDQQTYLSNMESNMPGKPEDGEIPQGSDIKRATDNEGQPPQGVGGPNGERGGDMNPGEQLIELLQTKIS</sequence>
<feature type="region of interest" description="Disordered" evidence="1">
    <location>
        <begin position="128"/>
        <end position="179"/>
    </location>
</feature>
<dbReference type="EMBL" id="BMFT01000002">
    <property type="protein sequence ID" value="GGH33146.1"/>
    <property type="molecule type" value="Genomic_DNA"/>
</dbReference>
<protein>
    <recommendedName>
        <fullName evidence="5">Lipoprotein</fullName>
    </recommendedName>
</protein>
<feature type="chain" id="PRO_5045320964" description="Lipoprotein" evidence="2">
    <location>
        <begin position="27"/>
        <end position="189"/>
    </location>
</feature>
<accession>A0ABQ1YNV4</accession>
<evidence type="ECO:0000256" key="1">
    <source>
        <dbReference type="SAM" id="MobiDB-lite"/>
    </source>
</evidence>
<feature type="signal peptide" evidence="2">
    <location>
        <begin position="1"/>
        <end position="26"/>
    </location>
</feature>
<organism evidence="3 4">
    <name type="scientific">Paenibacillus segetis</name>
    <dbReference type="NCBI Taxonomy" id="1325360"/>
    <lineage>
        <taxon>Bacteria</taxon>
        <taxon>Bacillati</taxon>
        <taxon>Bacillota</taxon>
        <taxon>Bacilli</taxon>
        <taxon>Bacillales</taxon>
        <taxon>Paenibacillaceae</taxon>
        <taxon>Paenibacillus</taxon>
    </lineage>
</organism>
<evidence type="ECO:0000313" key="3">
    <source>
        <dbReference type="EMBL" id="GGH33146.1"/>
    </source>
</evidence>
<proteinExistence type="predicted"/>
<evidence type="ECO:0000313" key="4">
    <source>
        <dbReference type="Proteomes" id="UP000659344"/>
    </source>
</evidence>
<feature type="compositionally biased region" description="Polar residues" evidence="1">
    <location>
        <begin position="30"/>
        <end position="55"/>
    </location>
</feature>
<keyword evidence="2" id="KW-0732">Signal</keyword>
<dbReference type="PROSITE" id="PS51257">
    <property type="entry name" value="PROKAR_LIPOPROTEIN"/>
    <property type="match status" value="1"/>
</dbReference>
<dbReference type="RefSeq" id="WP_188541413.1">
    <property type="nucleotide sequence ID" value="NZ_BMFT01000002.1"/>
</dbReference>
<feature type="region of interest" description="Disordered" evidence="1">
    <location>
        <begin position="30"/>
        <end position="65"/>
    </location>
</feature>
<dbReference type="Proteomes" id="UP000659344">
    <property type="component" value="Unassembled WGS sequence"/>
</dbReference>
<gene>
    <name evidence="3" type="ORF">GCM10008013_38020</name>
</gene>
<evidence type="ECO:0000256" key="2">
    <source>
        <dbReference type="SAM" id="SignalP"/>
    </source>
</evidence>